<evidence type="ECO:0000259" key="6">
    <source>
        <dbReference type="PROSITE" id="PS51007"/>
    </source>
</evidence>
<dbReference type="CDD" id="cd02795">
    <property type="entry name" value="CBM6-CBM35-CBM36_like"/>
    <property type="match status" value="1"/>
</dbReference>
<dbReference type="NCBIfam" id="TIGR02604">
    <property type="entry name" value="Piru_Ver_Nterm"/>
    <property type="match status" value="1"/>
</dbReference>
<organism evidence="7 8">
    <name type="scientific">Paludisphaera borealis</name>
    <dbReference type="NCBI Taxonomy" id="1387353"/>
    <lineage>
        <taxon>Bacteria</taxon>
        <taxon>Pseudomonadati</taxon>
        <taxon>Planctomycetota</taxon>
        <taxon>Planctomycetia</taxon>
        <taxon>Isosphaerales</taxon>
        <taxon>Isosphaeraceae</taxon>
        <taxon>Paludisphaera</taxon>
    </lineage>
</organism>
<dbReference type="Gene3D" id="2.60.120.260">
    <property type="entry name" value="Galactose-binding domain-like"/>
    <property type="match status" value="1"/>
</dbReference>
<name>A0A1U7CTF4_9BACT</name>
<dbReference type="PANTHER" id="PTHR33546:SF1">
    <property type="entry name" value="LARGE, MULTIFUNCTIONAL SECRETED PROTEIN"/>
    <property type="match status" value="1"/>
</dbReference>
<dbReference type="InterPro" id="IPR013427">
    <property type="entry name" value="Haem-bd_dom_put"/>
</dbReference>
<dbReference type="Proteomes" id="UP000186309">
    <property type="component" value="Chromosome"/>
</dbReference>
<dbReference type="EMBL" id="CP019082">
    <property type="protein sequence ID" value="APW62179.1"/>
    <property type="molecule type" value="Genomic_DNA"/>
</dbReference>
<evidence type="ECO:0000256" key="2">
    <source>
        <dbReference type="ARBA" id="ARBA00022723"/>
    </source>
</evidence>
<protein>
    <recommendedName>
        <fullName evidence="6">Cytochrome c domain-containing protein</fullName>
    </recommendedName>
</protein>
<dbReference type="InterPro" id="IPR011041">
    <property type="entry name" value="Quinoprot_gluc/sorb_DH_b-prop"/>
</dbReference>
<dbReference type="InterPro" id="IPR016024">
    <property type="entry name" value="ARM-type_fold"/>
</dbReference>
<dbReference type="InterPro" id="IPR036909">
    <property type="entry name" value="Cyt_c-like_dom_sf"/>
</dbReference>
<dbReference type="GO" id="GO:0009055">
    <property type="term" value="F:electron transfer activity"/>
    <property type="evidence" value="ECO:0007669"/>
    <property type="project" value="InterPro"/>
</dbReference>
<dbReference type="Gene3D" id="1.10.760.10">
    <property type="entry name" value="Cytochrome c-like domain"/>
    <property type="match status" value="1"/>
</dbReference>
<gene>
    <name evidence="7" type="ORF">BSF38_03711</name>
</gene>
<dbReference type="RefSeq" id="WP_237170517.1">
    <property type="nucleotide sequence ID" value="NZ_CP019082.1"/>
</dbReference>
<dbReference type="InterPro" id="IPR011989">
    <property type="entry name" value="ARM-like"/>
</dbReference>
<keyword evidence="8" id="KW-1185">Reference proteome</keyword>
<dbReference type="InterPro" id="IPR009056">
    <property type="entry name" value="Cyt_c-like_dom"/>
</dbReference>
<evidence type="ECO:0000256" key="1">
    <source>
        <dbReference type="ARBA" id="ARBA00022617"/>
    </source>
</evidence>
<dbReference type="STRING" id="1387353.BSF38_03711"/>
<keyword evidence="1 4" id="KW-0349">Heme</keyword>
<dbReference type="Gene3D" id="1.25.10.10">
    <property type="entry name" value="Leucine-rich Repeat Variant"/>
    <property type="match status" value="1"/>
</dbReference>
<dbReference type="PROSITE" id="PS51007">
    <property type="entry name" value="CYTC"/>
    <property type="match status" value="1"/>
</dbReference>
<dbReference type="SUPFAM" id="SSF50952">
    <property type="entry name" value="Soluble quinoprotein glucose dehydrogenase"/>
    <property type="match status" value="1"/>
</dbReference>
<accession>A0A1U7CTF4</accession>
<feature type="domain" description="Cytochrome c" evidence="6">
    <location>
        <begin position="1248"/>
        <end position="1381"/>
    </location>
</feature>
<feature type="chain" id="PRO_5012188614" description="Cytochrome c domain-containing protein" evidence="5">
    <location>
        <begin position="23"/>
        <end position="1814"/>
    </location>
</feature>
<evidence type="ECO:0000256" key="5">
    <source>
        <dbReference type="SAM" id="SignalP"/>
    </source>
</evidence>
<feature type="signal peptide" evidence="5">
    <location>
        <begin position="1"/>
        <end position="22"/>
    </location>
</feature>
<dbReference type="KEGG" id="pbor:BSF38_03711"/>
<evidence type="ECO:0000256" key="3">
    <source>
        <dbReference type="ARBA" id="ARBA00023004"/>
    </source>
</evidence>
<reference evidence="8" key="1">
    <citation type="submission" date="2016-12" db="EMBL/GenBank/DDBJ databases">
        <title>Comparative genomics of four Isosphaeraceae planctomycetes: a common pool of plasmids and glycoside hydrolase genes.</title>
        <authorList>
            <person name="Ivanova A."/>
        </authorList>
    </citation>
    <scope>NUCLEOTIDE SEQUENCE [LARGE SCALE GENOMIC DNA]</scope>
    <source>
        <strain evidence="8">PX4</strain>
    </source>
</reference>
<keyword evidence="2 4" id="KW-0479">Metal-binding</keyword>
<keyword evidence="3 4" id="KW-0408">Iron</keyword>
<sequence>MMRFRIAVLVGLIAVASSRADGAEVAVGVARVDISPDGPVRLHGYLARKAESKGTAHKIWAKALAIGSDEQKPVVLVSVDNLGVSDAIVTEVAARLAKKTGLPRERLAVGSSHAHTAPMLSGVAPNIFGKPIVADEQARIDQYTRGFIDKLERVCLDALAARRPATLSWAQGKVGFAANRRTPGGPVDHSLPVLKVTAPDGSIRAIVTNYACHCTSIEPDVNLVDGDWAGSAQAAIEADNPGCIALTVVGCGADSNPSPRGKPEQAVAHGRALADEVARLLRGSWKPLSGPPRVAFERFNLPYDVLPTREQLQALVKAGGPPGYNASVQLARLDRGEPLPESLPYSAQAWEFGDGLLMVFLPGEVVVDFVLRLKKEFDASRLWVTAYANDVPCYIPSERILREGGYEGGGAMVYYARPTRLKPGVEKLIIDAVHRVAGPEFQAPTKKAEADEEHPPALTPEESRKAFRTKPGLKVELVASEPLIESPIAIDFGADGRLWVCEMRDYPAGMDGRYKPGGAIKVLEDRDHDGRYDTAVTFLDGLPFPTGVMCWRKGALICAAPEIIYAEDTDGDGKADVRRTLYKGFSTENYQARVNGLSYGIDNWVYGANGLIGGTIHGQADGREVDIGGRDFRFRPDSGVFEPASGLTQQGRIHDDWGNQFGGDSGSLIRHYPLSDHDVSRNLRVVAPAPGAFHSLDADPGRLFPASRTLARFNDPNQANRVTSACGPGIYRDSLLGPEYAGDAFTCESVHNVVRRNVMRPDGVTFTGRRADDEQESEFLASTDSWHRPVQVRTGPDGALWVVDMYRFVIEHPRWISPERLATLDVRAGADKGRIYRVVPEGRPLRPVPNLDALATPDLALAIESPNGTLRDNVQRVLVHRGDRAAAPTLARLVRESKLPECRVQALAALDGLEALDDATIAKALADAHSGVRRQAVRLSEPRLAKNADLGRAVLALAADPEITVRFQVALSLGEWPAPEAGRALASIAVRDASDPWVRAAVLSSAVPHAQTVLERVVASAGPDGPSTDLVEPLIATIAGAHDRESVASALKVVAGEPRPWRLGAIAELLDASRDESLAADPAVRPTILAARALAADPNSPPADRIAALRLLGRSAPTRDADRAVIAERVDPAEPTEIQVAALRALARLGDRASASAVVDRWNQLGPTLRATALDSLIARDESAEVLLSAIEAGRVAPSQIGAEQRQRLMTTGPPALRNRAEAAFGALKIGPRKPVLDAYASVKTSHGDPARGKAVFERACAICHKFDGVGHEVGPDLAALTDLSPEPLLIAILDPNREVDARYVSYNAALKDGRVVAGLIAAETASAVSLKRQEGATDVILRADLDELTSSGRSLMPEGLENDLKPADVADVVAFLSKGSSRPKAFEGNHPIVVKQGKEGVVRLDGASAAIYGPSLTFESEFGNLGYWHSPDDHAAWTFQVDRGSTFTVALDWACDDEAAGNAYTLELDGRPVRGVVAGTGGWANYEVKSVADQVFHNGLHRVALRSDGPIRNALADVRAIVLTPGEAPSGQAPADPPVTAEAEPVEAIARAILDPKTTDADREALVARRPEKSAELIAALADGLGGDLKEEYRRIPWIWRVAIAAGRRNDAAEIRRILDVALPAADAAKLDDWRAVVLGGGLINGVSQTGPYPGPRFEEIVRDAPPLAARWRRSLDLAATMADAETVSTGTRYDALRMLGVEPWSKRGGQIAGYLSDKVDPELQQGAVSALNDVDSSQAASALASTLDRLTPSNRKLAIVALTRDDARRLKLLDAIEAGRARSDELTSEARRILLDPARGHAAERARRILTP</sequence>
<dbReference type="PANTHER" id="PTHR33546">
    <property type="entry name" value="LARGE, MULTIFUNCTIONAL SECRETED PROTEIN-RELATED"/>
    <property type="match status" value="1"/>
</dbReference>
<dbReference type="InterPro" id="IPR031329">
    <property type="entry name" value="NEUT/ALK_ceramidase_N"/>
</dbReference>
<dbReference type="InterPro" id="IPR011042">
    <property type="entry name" value="6-blade_b-propeller_TolB-like"/>
</dbReference>
<dbReference type="GO" id="GO:0020037">
    <property type="term" value="F:heme binding"/>
    <property type="evidence" value="ECO:0007669"/>
    <property type="project" value="InterPro"/>
</dbReference>
<dbReference type="Pfam" id="PF23500">
    <property type="entry name" value="DUF7133"/>
    <property type="match status" value="1"/>
</dbReference>
<evidence type="ECO:0000256" key="4">
    <source>
        <dbReference type="PROSITE-ProRule" id="PRU00433"/>
    </source>
</evidence>
<dbReference type="SUPFAM" id="SSF48371">
    <property type="entry name" value="ARM repeat"/>
    <property type="match status" value="1"/>
</dbReference>
<dbReference type="NCBIfam" id="TIGR02603">
    <property type="entry name" value="CxxCH_TIGR02603"/>
    <property type="match status" value="1"/>
</dbReference>
<dbReference type="Pfam" id="PF04734">
    <property type="entry name" value="Ceramidase_alk"/>
    <property type="match status" value="1"/>
</dbReference>
<dbReference type="GO" id="GO:0046872">
    <property type="term" value="F:metal ion binding"/>
    <property type="evidence" value="ECO:0007669"/>
    <property type="project" value="UniProtKB-KW"/>
</dbReference>
<keyword evidence="5" id="KW-0732">Signal</keyword>
<dbReference type="SUPFAM" id="SSF46626">
    <property type="entry name" value="Cytochrome c"/>
    <property type="match status" value="1"/>
</dbReference>
<proteinExistence type="predicted"/>
<dbReference type="InterPro" id="IPR013428">
    <property type="entry name" value="Membrane-bound_put_N"/>
</dbReference>
<evidence type="ECO:0000313" key="7">
    <source>
        <dbReference type="EMBL" id="APW62179.1"/>
    </source>
</evidence>
<evidence type="ECO:0000313" key="8">
    <source>
        <dbReference type="Proteomes" id="UP000186309"/>
    </source>
</evidence>
<dbReference type="InterPro" id="IPR055557">
    <property type="entry name" value="DUF7133"/>
</dbReference>
<dbReference type="Gene3D" id="2.120.10.30">
    <property type="entry name" value="TolB, C-terminal domain"/>
    <property type="match status" value="1"/>
</dbReference>